<dbReference type="Proteomes" id="UP001497472">
    <property type="component" value="Unassembled WGS sequence"/>
</dbReference>
<name>A0AAV1JL53_9NEOP</name>
<protein>
    <submittedName>
        <fullName evidence="1">Uncharacterized protein</fullName>
    </submittedName>
</protein>
<evidence type="ECO:0000313" key="2">
    <source>
        <dbReference type="Proteomes" id="UP001497472"/>
    </source>
</evidence>
<organism evidence="1 2">
    <name type="scientific">Leptosia nina</name>
    <dbReference type="NCBI Taxonomy" id="320188"/>
    <lineage>
        <taxon>Eukaryota</taxon>
        <taxon>Metazoa</taxon>
        <taxon>Ecdysozoa</taxon>
        <taxon>Arthropoda</taxon>
        <taxon>Hexapoda</taxon>
        <taxon>Insecta</taxon>
        <taxon>Pterygota</taxon>
        <taxon>Neoptera</taxon>
        <taxon>Endopterygota</taxon>
        <taxon>Lepidoptera</taxon>
        <taxon>Glossata</taxon>
        <taxon>Ditrysia</taxon>
        <taxon>Papilionoidea</taxon>
        <taxon>Pieridae</taxon>
        <taxon>Pierinae</taxon>
        <taxon>Leptosia</taxon>
    </lineage>
</organism>
<keyword evidence="2" id="KW-1185">Reference proteome</keyword>
<comment type="caution">
    <text evidence="1">The sequence shown here is derived from an EMBL/GenBank/DDBJ whole genome shotgun (WGS) entry which is preliminary data.</text>
</comment>
<gene>
    <name evidence="1" type="ORF">LNINA_LOCUS8523</name>
</gene>
<dbReference type="AlphaFoldDB" id="A0AAV1JL53"/>
<dbReference type="EMBL" id="CAVLEF010000011">
    <property type="protein sequence ID" value="CAK1549203.1"/>
    <property type="molecule type" value="Genomic_DNA"/>
</dbReference>
<evidence type="ECO:0000313" key="1">
    <source>
        <dbReference type="EMBL" id="CAK1549203.1"/>
    </source>
</evidence>
<proteinExistence type="predicted"/>
<reference evidence="1 2" key="1">
    <citation type="submission" date="2023-11" db="EMBL/GenBank/DDBJ databases">
        <authorList>
            <person name="Okamura Y."/>
        </authorList>
    </citation>
    <scope>NUCLEOTIDE SEQUENCE [LARGE SCALE GENOMIC DNA]</scope>
</reference>
<accession>A0AAV1JL53</accession>
<sequence length="146" mass="17430">MDLQKISEITFRDEKYNVLKPTVHMIRDHFEDVMQQRRNIEFPTNRIFMDSNGFRHFWRGMEIQPNLRKNNVKNNMRVNDTKTVTHKKQPNRKKKVVERVFVPNIKPRPLREGGTLVKTTFFCPFFGVLTMLAKVDLDLEEPKPES</sequence>